<gene>
    <name evidence="2" type="ORF">LY90DRAFT_499478</name>
</gene>
<organism evidence="2 3">
    <name type="scientific">Neocallimastix californiae</name>
    <dbReference type="NCBI Taxonomy" id="1754190"/>
    <lineage>
        <taxon>Eukaryota</taxon>
        <taxon>Fungi</taxon>
        <taxon>Fungi incertae sedis</taxon>
        <taxon>Chytridiomycota</taxon>
        <taxon>Chytridiomycota incertae sedis</taxon>
        <taxon>Neocallimastigomycetes</taxon>
        <taxon>Neocallimastigales</taxon>
        <taxon>Neocallimastigaceae</taxon>
        <taxon>Neocallimastix</taxon>
    </lineage>
</organism>
<dbReference type="Proteomes" id="UP000193920">
    <property type="component" value="Unassembled WGS sequence"/>
</dbReference>
<keyword evidence="3" id="KW-1185">Reference proteome</keyword>
<feature type="coiled-coil region" evidence="1">
    <location>
        <begin position="41"/>
        <end position="68"/>
    </location>
</feature>
<evidence type="ECO:0000313" key="3">
    <source>
        <dbReference type="Proteomes" id="UP000193920"/>
    </source>
</evidence>
<name>A0A1Y2FJA4_9FUNG</name>
<keyword evidence="1" id="KW-0175">Coiled coil</keyword>
<comment type="caution">
    <text evidence="2">The sequence shown here is derived from an EMBL/GenBank/DDBJ whole genome shotgun (WGS) entry which is preliminary data.</text>
</comment>
<dbReference type="OrthoDB" id="10467720at2759"/>
<accession>A0A1Y2FJA4</accession>
<dbReference type="EMBL" id="MCOG01000006">
    <property type="protein sequence ID" value="ORY84041.1"/>
    <property type="molecule type" value="Genomic_DNA"/>
</dbReference>
<evidence type="ECO:0000313" key="2">
    <source>
        <dbReference type="EMBL" id="ORY84041.1"/>
    </source>
</evidence>
<proteinExistence type="predicted"/>
<sequence>MKIFNKIITLGTISSVMGLFIPEGKRIENTVRDDIFANLVKKECQTAVEKLQQENESCTLKIDSNNNNQKDKGSMDELCKTFNTEKCQAYYNTKLSEIPECQSSELGYLEGMDNLTKLSYLSIKLACSTDENNEYCPLSQFGFTKDDQAEKEKEEEKEKEKIEIYEQAKQETCNSKKCRDSYLSIVESVKKEEEEYLKVFVKYVSSDPVQLNEIKTEEFFNIDSRIYETMEYLKRKIVLLLLLKMILQLQTQPHSLEKI</sequence>
<reference evidence="2 3" key="1">
    <citation type="submission" date="2016-08" db="EMBL/GenBank/DDBJ databases">
        <title>A Parts List for Fungal Cellulosomes Revealed by Comparative Genomics.</title>
        <authorList>
            <consortium name="DOE Joint Genome Institute"/>
            <person name="Haitjema C.H."/>
            <person name="Gilmore S.P."/>
            <person name="Henske J.K."/>
            <person name="Solomon K.V."/>
            <person name="De Groot R."/>
            <person name="Kuo A."/>
            <person name="Mondo S.J."/>
            <person name="Salamov A.A."/>
            <person name="Labutti K."/>
            <person name="Zhao Z."/>
            <person name="Chiniquy J."/>
            <person name="Barry K."/>
            <person name="Brewer H.M."/>
            <person name="Purvine S.O."/>
            <person name="Wright A.T."/>
            <person name="Boxma B."/>
            <person name="Van Alen T."/>
            <person name="Hackstein J.H."/>
            <person name="Baker S.E."/>
            <person name="Grigoriev I.V."/>
            <person name="O'Malley M.A."/>
        </authorList>
    </citation>
    <scope>NUCLEOTIDE SEQUENCE [LARGE SCALE GENOMIC DNA]</scope>
    <source>
        <strain evidence="2 3">G1</strain>
    </source>
</reference>
<evidence type="ECO:0000256" key="1">
    <source>
        <dbReference type="SAM" id="Coils"/>
    </source>
</evidence>
<dbReference type="AlphaFoldDB" id="A0A1Y2FJA4"/>
<protein>
    <submittedName>
        <fullName evidence="2">Uncharacterized protein</fullName>
    </submittedName>
</protein>